<evidence type="ECO:0000313" key="1">
    <source>
        <dbReference type="EMBL" id="SDQ47675.1"/>
    </source>
</evidence>
<organism evidence="1 2">
    <name type="scientific">Leucobacter chromiiresistens</name>
    <dbReference type="NCBI Taxonomy" id="1079994"/>
    <lineage>
        <taxon>Bacteria</taxon>
        <taxon>Bacillati</taxon>
        <taxon>Actinomycetota</taxon>
        <taxon>Actinomycetes</taxon>
        <taxon>Micrococcales</taxon>
        <taxon>Microbacteriaceae</taxon>
        <taxon>Leucobacter</taxon>
    </lineage>
</organism>
<dbReference type="AlphaFoldDB" id="A0A1H1B6V0"/>
<proteinExistence type="predicted"/>
<reference evidence="1 2" key="1">
    <citation type="submission" date="2016-10" db="EMBL/GenBank/DDBJ databases">
        <authorList>
            <person name="de Groot N.N."/>
        </authorList>
    </citation>
    <scope>NUCLEOTIDE SEQUENCE [LARGE SCALE GENOMIC DNA]</scope>
    <source>
        <strain evidence="1 2">DSM 22788</strain>
    </source>
</reference>
<sequence>MQLDAEGRRIVHETTLFAWYRKNLKAWPAHQAKLRRIMRDTPGGTEA</sequence>
<accession>A0A1H1B6V0</accession>
<dbReference type="Proteomes" id="UP000182690">
    <property type="component" value="Unassembled WGS sequence"/>
</dbReference>
<name>A0A1H1B6V0_9MICO</name>
<evidence type="ECO:0000313" key="2">
    <source>
        <dbReference type="Proteomes" id="UP000182690"/>
    </source>
</evidence>
<dbReference type="EMBL" id="FNKB01000002">
    <property type="protein sequence ID" value="SDQ47675.1"/>
    <property type="molecule type" value="Genomic_DNA"/>
</dbReference>
<protein>
    <submittedName>
        <fullName evidence="1">Uncharacterized protein</fullName>
    </submittedName>
</protein>
<gene>
    <name evidence="1" type="ORF">SAMN04488565_2623</name>
</gene>